<name>A0A1X7QWX4_9SACH</name>
<organism evidence="2 3">
    <name type="scientific">Maudiozyma saulgeensis</name>
    <dbReference type="NCBI Taxonomy" id="1789683"/>
    <lineage>
        <taxon>Eukaryota</taxon>
        <taxon>Fungi</taxon>
        <taxon>Dikarya</taxon>
        <taxon>Ascomycota</taxon>
        <taxon>Saccharomycotina</taxon>
        <taxon>Saccharomycetes</taxon>
        <taxon>Saccharomycetales</taxon>
        <taxon>Saccharomycetaceae</taxon>
        <taxon>Maudiozyma</taxon>
    </lineage>
</organism>
<dbReference type="EMBL" id="FXLY01000002">
    <property type="protein sequence ID" value="SMN17937.1"/>
    <property type="molecule type" value="Genomic_DNA"/>
</dbReference>
<dbReference type="InterPro" id="IPR057981">
    <property type="entry name" value="TPR_LAA1-like_C"/>
</dbReference>
<evidence type="ECO:0000313" key="3">
    <source>
        <dbReference type="Proteomes" id="UP000196158"/>
    </source>
</evidence>
<dbReference type="SUPFAM" id="SSF48371">
    <property type="entry name" value="ARM repeat"/>
    <property type="match status" value="2"/>
</dbReference>
<evidence type="ECO:0000313" key="2">
    <source>
        <dbReference type="EMBL" id="SMN17937.1"/>
    </source>
</evidence>
<dbReference type="InterPro" id="IPR016024">
    <property type="entry name" value="ARM-type_fold"/>
</dbReference>
<dbReference type="GO" id="GO:0006897">
    <property type="term" value="P:endocytosis"/>
    <property type="evidence" value="ECO:0007669"/>
    <property type="project" value="TreeGrafter"/>
</dbReference>
<gene>
    <name evidence="2" type="ORF">KASA_0Q03223G</name>
</gene>
<evidence type="ECO:0000259" key="1">
    <source>
        <dbReference type="Pfam" id="PF25808"/>
    </source>
</evidence>
<dbReference type="GO" id="GO:0016020">
    <property type="term" value="C:membrane"/>
    <property type="evidence" value="ECO:0007669"/>
    <property type="project" value="TreeGrafter"/>
</dbReference>
<dbReference type="GO" id="GO:0030139">
    <property type="term" value="C:endocytic vesicle"/>
    <property type="evidence" value="ECO:0007669"/>
    <property type="project" value="TreeGrafter"/>
</dbReference>
<keyword evidence="3" id="KW-1185">Reference proteome</keyword>
<dbReference type="InterPro" id="IPR040108">
    <property type="entry name" value="Laa1/Sip1/HEATR5"/>
</dbReference>
<dbReference type="PANTHER" id="PTHR21663:SF0">
    <property type="entry name" value="HEAT REPEAT-CONTAINING PROTEIN 5B"/>
    <property type="match status" value="1"/>
</dbReference>
<accession>A0A1X7QWX4</accession>
<dbReference type="GO" id="GO:0005829">
    <property type="term" value="C:cytosol"/>
    <property type="evidence" value="ECO:0007669"/>
    <property type="project" value="GOC"/>
</dbReference>
<proteinExistence type="predicted"/>
<feature type="domain" description="LAA1-like C-terminal TPR repeats" evidence="1">
    <location>
        <begin position="1840"/>
        <end position="1986"/>
    </location>
</feature>
<dbReference type="GO" id="GO:0008104">
    <property type="term" value="P:intracellular protein localization"/>
    <property type="evidence" value="ECO:0007669"/>
    <property type="project" value="TreeGrafter"/>
</dbReference>
<dbReference type="OrthoDB" id="192608at2759"/>
<dbReference type="Pfam" id="PF20210">
    <property type="entry name" value="Laa1_Sip1_HTR5"/>
    <property type="match status" value="1"/>
</dbReference>
<dbReference type="PANTHER" id="PTHR21663">
    <property type="entry name" value="HYPOTHETICAL HEAT DOMAIN-CONTAINING"/>
    <property type="match status" value="1"/>
</dbReference>
<protein>
    <submittedName>
        <fullName evidence="2">Similar to Saccharomyces cerevisiae YJL207C LAA1 AP-1 accessory protein</fullName>
    </submittedName>
</protein>
<dbReference type="Pfam" id="PF25808">
    <property type="entry name" value="TPR_LAA1_C"/>
    <property type="match status" value="1"/>
</dbReference>
<sequence length="1997" mass="229251">MADIDSLKTVMEGSTDPRHDISRWLRLQFEHITASSTSKEIPEEFPLKIYNELVTFCKNLTEIEDLSNIESHNISLATSQLLCSVLTRLRTDDEGKIYDVAELMANILAEEKIMDTDTNEKSKNKKNNNKKTFTYNFPKELGATILTQMFELFSKDIHSLVPFLLPFIFKNIKKTLEKSKYFHALYSVSLARLLRSILRNTNGNFFDITYSTKFIKLSKSIFEEMNDNQIDYPVDFISALVECWTFIYKQESFIQEHRDDITNTLYTKFWKSEIAVYGISNDYTRNITAKALAEIVFDYQFTKNILNLEEALKLYVKIFRHCHSRDVRAGCFESLTHFIILNSLADTSFLQGCKYLYIVQQLSSIVSDRNIVNKKSDTIGRWLNMLKSLHYLLLPYISEASKNQILLTLLGLRSDDSFPKSGEDLMNLSVIQKNEVSNQWFILLQQDLIEQLLVSLSSSCMNDDKMRDEVKWRLISLATSDIYNVRLHSSQVLKVFLTNFPDLLAPVITSSLETLSNAFESKEKSNLPFAQLHGHALIIANIIDIADKDYVSYELIMRVTVFATSFIKNHTTSTNGDLYFKGLVCWILLTGLMNYADDQYLSTQTAQLLLFWKVLLTHSFTYRNEEELFRNLKTRTHALTCLLTFLNNINLDKELSTQISYLLTKCSNFNHSVELKSGRIDDALLENENRILQIYLRLEKYIRYDFNSSLLILIMKNFTDPNLYIEPSSSLIQTVKKIKKTSKNEDSRKEKVLEHSVDSILRLEDNFAYGISSKIICDNILCLNSPTDDNTVTEIPGLWNLSTTYWYDIFDKDVTCPISRLLSNDSLVLLFGKKSYAKGTLYMPKVTTSLIDFSMELFSSVFPYLNSKIQYSLIENLNLALFSKATTVMRSVAISANICTALYTSLQIIEANEITLDKSVGNLLVESIRKIEFLNDNYLTCLKSSCIGLVTAAVRRDMSVENSSDFIEEQCNILVKSLTDNEEPFARLLNILSLSSIYQSNSKYTRFDNIYEILLTMIKDPHPVIHSWSLKALNILIRRHSSMNSEHISNLLGALHGYLLNPSYGCSGNSTLRYNYNIQYNSHYMIASIIDTVVESIGPNLLTVDGVAVSCFQNICFYFVCTGDLSQQLKSVQIFENISIFKIENILHDNTFIRVAENIIASSLFLGIGSSYFDMTFTNRHELIPRSSSVDAAFQCLNLFEHLSKLQKGHLFYEQLESTCWRYLALYPDRGIISNYFKEWLKQAPNTNKWLEKLQQMYSMSNDKLFRNVHSANKKILLERGIINIKEKEITDELEEKINETNEPNTLTSKSELSDALQWKTKEVILGLMAKLCSDMQYKPIQSLLPQIPALIKLSFNATSMRLESINKLGLSILHLVLKLFSKMADQEYPQKSILEQYEAQISSALMPVFHTGSSPDVIAMAINVGAEIVYSGIVPSTEQNRISQLLIKLLQSFNSNSIDIRIGNISISTKTAKRKIELAVLNGWAKLTQQAIELDNAELMKFTREYWSILTPLWIISLREYMILNYECTSLHISKVKGGENIYRESDTTKLMLYEPVWQNMTRALSSILHIDKDILLQNMDSDELESFMFALVSKCLDETLRNIDNEKLKVVLLCTIHDIFKSNILLKSLLSDNIFSEVIGIFNRLMSTGSKKEKIIVIDIINDLIRGYRITNSSQDSFLADIDKLYELLKLLMFIISDTLPFVRVSDIQNTIEKDILLSPSQQEILRKVAMVLEVNINQFDEIFKVDLYACQLFIIGRIYLSKSVNDILPIFLPLLKNIISDLAQNTEYQNLLDTFYESTSVNYSKLNRPNRIATFLLLVTNGFNKFKENDFIYNTRQLSSLSDQDETLQIIIQGIKRIVQFSDKFDGCRCTMKVFIKQLFERDELPRNVVRPISDILKTFTKIAGSDDTSKFEPCFSVCLLFICKHYEKLKADDTFMANTLDDLVLLNPEAFKQSLGIVLESEQKQTMEKIIEEVELAKSSNNTVSSVELKTFI</sequence>
<dbReference type="GO" id="GO:0042147">
    <property type="term" value="P:retrograde transport, endosome to Golgi"/>
    <property type="evidence" value="ECO:0007669"/>
    <property type="project" value="TreeGrafter"/>
</dbReference>
<dbReference type="STRING" id="1789683.A0A1X7QWX4"/>
<reference evidence="2 3" key="1">
    <citation type="submission" date="2017-04" db="EMBL/GenBank/DDBJ databases">
        <authorList>
            <person name="Afonso C.L."/>
            <person name="Miller P.J."/>
            <person name="Scott M.A."/>
            <person name="Spackman E."/>
            <person name="Goraichik I."/>
            <person name="Dimitrov K.M."/>
            <person name="Suarez D.L."/>
            <person name="Swayne D.E."/>
        </authorList>
    </citation>
    <scope>NUCLEOTIDE SEQUENCE [LARGE SCALE GENOMIC DNA]</scope>
</reference>
<dbReference type="GO" id="GO:0005794">
    <property type="term" value="C:Golgi apparatus"/>
    <property type="evidence" value="ECO:0007669"/>
    <property type="project" value="TreeGrafter"/>
</dbReference>
<dbReference type="InterPro" id="IPR046837">
    <property type="entry name" value="Laa1/Sip1/HEATR5-like_HEAT"/>
</dbReference>
<dbReference type="Proteomes" id="UP000196158">
    <property type="component" value="Unassembled WGS sequence"/>
</dbReference>